<evidence type="ECO:0000256" key="6">
    <source>
        <dbReference type="ARBA" id="ARBA00076536"/>
    </source>
</evidence>
<evidence type="ECO:0000313" key="8">
    <source>
        <dbReference type="EMBL" id="KAG8543745.1"/>
    </source>
</evidence>
<dbReference type="Gene3D" id="3.40.1000.10">
    <property type="entry name" value="Mog1/PsbP, alpha/beta/alpha sandwich"/>
    <property type="match status" value="1"/>
</dbReference>
<dbReference type="GO" id="GO:0006606">
    <property type="term" value="P:protein import into nucleus"/>
    <property type="evidence" value="ECO:0007669"/>
    <property type="project" value="TreeGrafter"/>
</dbReference>
<dbReference type="SUPFAM" id="SSF55724">
    <property type="entry name" value="Mog1p/PsbP-like"/>
    <property type="match status" value="1"/>
</dbReference>
<protein>
    <recommendedName>
        <fullName evidence="5">Ran guanine nucleotide release factor</fullName>
    </recommendedName>
    <alternativeName>
        <fullName evidence="6">Ran-binding protein MOG1</fullName>
    </alternativeName>
</protein>
<dbReference type="Pfam" id="PF04603">
    <property type="entry name" value="Mog1"/>
    <property type="match status" value="1"/>
</dbReference>
<accession>A0AAV6Z6E8</accession>
<feature type="region of interest" description="Disordered" evidence="7">
    <location>
        <begin position="1"/>
        <end position="32"/>
    </location>
</feature>
<proteinExistence type="inferred from homology"/>
<keyword evidence="2" id="KW-0813">Transport</keyword>
<keyword evidence="4" id="KW-0653">Protein transport</keyword>
<dbReference type="GO" id="GO:0005634">
    <property type="term" value="C:nucleus"/>
    <property type="evidence" value="ECO:0007669"/>
    <property type="project" value="TreeGrafter"/>
</dbReference>
<dbReference type="EMBL" id="WNYA01002930">
    <property type="protein sequence ID" value="KAG8543745.1"/>
    <property type="molecule type" value="Genomic_DNA"/>
</dbReference>
<gene>
    <name evidence="8" type="ORF">GDO81_023776</name>
</gene>
<dbReference type="GO" id="GO:0017080">
    <property type="term" value="F:sodium channel regulator activity"/>
    <property type="evidence" value="ECO:0007669"/>
    <property type="project" value="TreeGrafter"/>
</dbReference>
<dbReference type="PANTHER" id="PTHR15837">
    <property type="entry name" value="RAN GUANINE NUCLEOTIDE RELEASE FACTOR"/>
    <property type="match status" value="1"/>
</dbReference>
<comment type="similarity">
    <text evidence="1">Belongs to the MOG1 family.</text>
</comment>
<dbReference type="GO" id="GO:0003254">
    <property type="term" value="P:regulation of membrane depolarization"/>
    <property type="evidence" value="ECO:0007669"/>
    <property type="project" value="TreeGrafter"/>
</dbReference>
<evidence type="ECO:0000256" key="1">
    <source>
        <dbReference type="ARBA" id="ARBA00010307"/>
    </source>
</evidence>
<keyword evidence="9" id="KW-1185">Reference proteome</keyword>
<dbReference type="GO" id="GO:0060047">
    <property type="term" value="P:heart contraction"/>
    <property type="evidence" value="ECO:0007669"/>
    <property type="project" value="TreeGrafter"/>
</dbReference>
<dbReference type="FunFam" id="3.40.1000.10:FF:000004">
    <property type="entry name" value="Probable ran guanine nucleotide release factor"/>
    <property type="match status" value="1"/>
</dbReference>
<dbReference type="AlphaFoldDB" id="A0AAV6Z6E8"/>
<dbReference type="InterPro" id="IPR007681">
    <property type="entry name" value="Mog1"/>
</dbReference>
<feature type="compositionally biased region" description="Polar residues" evidence="7">
    <location>
        <begin position="1"/>
        <end position="11"/>
    </location>
</feature>
<dbReference type="Proteomes" id="UP000824782">
    <property type="component" value="Unassembled WGS sequence"/>
</dbReference>
<sequence>MTASPSDSTQVHVDDEPGVVHPETMEESAEHRPLYGGAFTALLPPNTRDVSDLREIPDNQEVFVHAHTDQSLIVELLEYQEGMSDPDAARYHFEDVAASNEAQGRAEVVSVEPLLLAQLSLSGCSSAWALTGHQLVSKFNEQAQNTVKIHMALFRIPQHATDLLVTFNDPVSHDPSSSSSVSVSSGVSSPWTLDDFHRLLCSFQLQDPGVFG</sequence>
<evidence type="ECO:0000256" key="4">
    <source>
        <dbReference type="ARBA" id="ARBA00022927"/>
    </source>
</evidence>
<organism evidence="8 9">
    <name type="scientific">Engystomops pustulosus</name>
    <name type="common">Tungara frog</name>
    <name type="synonym">Physalaemus pustulosus</name>
    <dbReference type="NCBI Taxonomy" id="76066"/>
    <lineage>
        <taxon>Eukaryota</taxon>
        <taxon>Metazoa</taxon>
        <taxon>Chordata</taxon>
        <taxon>Craniata</taxon>
        <taxon>Vertebrata</taxon>
        <taxon>Euteleostomi</taxon>
        <taxon>Amphibia</taxon>
        <taxon>Batrachia</taxon>
        <taxon>Anura</taxon>
        <taxon>Neobatrachia</taxon>
        <taxon>Hyloidea</taxon>
        <taxon>Leptodactylidae</taxon>
        <taxon>Leiuperinae</taxon>
        <taxon>Engystomops</taxon>
    </lineage>
</organism>
<evidence type="ECO:0000256" key="5">
    <source>
        <dbReference type="ARBA" id="ARBA00069074"/>
    </source>
</evidence>
<dbReference type="PANTHER" id="PTHR15837:SF0">
    <property type="entry name" value="RAN GUANINE NUCLEOTIDE RELEASE FACTOR"/>
    <property type="match status" value="1"/>
</dbReference>
<dbReference type="GO" id="GO:0005085">
    <property type="term" value="F:guanyl-nucleotide exchange factor activity"/>
    <property type="evidence" value="ECO:0007669"/>
    <property type="project" value="UniProtKB-KW"/>
</dbReference>
<evidence type="ECO:0000313" key="9">
    <source>
        <dbReference type="Proteomes" id="UP000824782"/>
    </source>
</evidence>
<evidence type="ECO:0000256" key="7">
    <source>
        <dbReference type="SAM" id="MobiDB-lite"/>
    </source>
</evidence>
<comment type="caution">
    <text evidence="8">The sequence shown here is derived from an EMBL/GenBank/DDBJ whole genome shotgun (WGS) entry which is preliminary data.</text>
</comment>
<dbReference type="GO" id="GO:0031267">
    <property type="term" value="F:small GTPase binding"/>
    <property type="evidence" value="ECO:0007669"/>
    <property type="project" value="TreeGrafter"/>
</dbReference>
<dbReference type="InterPro" id="IPR016123">
    <property type="entry name" value="Mog1/PsbP_a/b/a-sand"/>
</dbReference>
<evidence type="ECO:0000256" key="3">
    <source>
        <dbReference type="ARBA" id="ARBA00022658"/>
    </source>
</evidence>
<keyword evidence="3" id="KW-0344">Guanine-nucleotide releasing factor</keyword>
<evidence type="ECO:0000256" key="2">
    <source>
        <dbReference type="ARBA" id="ARBA00022448"/>
    </source>
</evidence>
<dbReference type="GO" id="GO:0044325">
    <property type="term" value="F:transmembrane transporter binding"/>
    <property type="evidence" value="ECO:0007669"/>
    <property type="project" value="TreeGrafter"/>
</dbReference>
<reference evidence="8" key="1">
    <citation type="thesis" date="2020" institute="ProQuest LLC" country="789 East Eisenhower Parkway, Ann Arbor, MI, USA">
        <title>Comparative Genomics and Chromosome Evolution.</title>
        <authorList>
            <person name="Mudd A.B."/>
        </authorList>
    </citation>
    <scope>NUCLEOTIDE SEQUENCE</scope>
    <source>
        <strain evidence="8">237g6f4</strain>
        <tissue evidence="8">Blood</tissue>
    </source>
</reference>
<name>A0AAV6Z6E8_ENGPU</name>